<reference evidence="1 2" key="1">
    <citation type="submission" date="2018-09" db="EMBL/GenBank/DDBJ databases">
        <authorList>
            <person name="Grouzdev D.S."/>
            <person name="Krutkina M.S."/>
        </authorList>
    </citation>
    <scope>NUCLEOTIDE SEQUENCE [LARGE SCALE GENOMIC DNA]</scope>
    <source>
        <strain evidence="1 2">RmlP001</strain>
    </source>
</reference>
<comment type="caution">
    <text evidence="1">The sequence shown here is derived from an EMBL/GenBank/DDBJ whole genome shotgun (WGS) entry which is preliminary data.</text>
</comment>
<sequence length="72" mass="7371">MAIRRTAKPASLVEAAVISGALANVSGIRDGVDGTYLISGVTHSLSRHSGFITHLELERPAGAAGTDSRAGR</sequence>
<protein>
    <submittedName>
        <fullName evidence="1">Uncharacterized protein</fullName>
    </submittedName>
</protein>
<evidence type="ECO:0000313" key="2">
    <source>
        <dbReference type="Proteomes" id="UP000289411"/>
    </source>
</evidence>
<dbReference type="Proteomes" id="UP000289411">
    <property type="component" value="Unassembled WGS sequence"/>
</dbReference>
<evidence type="ECO:0000313" key="1">
    <source>
        <dbReference type="EMBL" id="RYB05729.1"/>
    </source>
</evidence>
<dbReference type="OrthoDB" id="7833734at2"/>
<proteinExistence type="predicted"/>
<dbReference type="RefSeq" id="WP_129218838.1">
    <property type="nucleotide sequence ID" value="NZ_QYBC01000006.1"/>
</dbReference>
<reference evidence="1 2" key="2">
    <citation type="submission" date="2019-02" db="EMBL/GenBank/DDBJ databases">
        <title>'Lichenibacterium ramalinii' gen. nov. sp. nov., 'Lichenibacterium minor' gen. nov. sp. nov.</title>
        <authorList>
            <person name="Pankratov T."/>
        </authorList>
    </citation>
    <scope>NUCLEOTIDE SEQUENCE [LARGE SCALE GENOMIC DNA]</scope>
    <source>
        <strain evidence="1 2">RmlP001</strain>
    </source>
</reference>
<gene>
    <name evidence="1" type="ORF">D3272_09095</name>
</gene>
<dbReference type="EMBL" id="QYBC01000006">
    <property type="protein sequence ID" value="RYB05729.1"/>
    <property type="molecule type" value="Genomic_DNA"/>
</dbReference>
<organism evidence="1 2">
    <name type="scientific">Lichenibacterium ramalinae</name>
    <dbReference type="NCBI Taxonomy" id="2316527"/>
    <lineage>
        <taxon>Bacteria</taxon>
        <taxon>Pseudomonadati</taxon>
        <taxon>Pseudomonadota</taxon>
        <taxon>Alphaproteobacteria</taxon>
        <taxon>Hyphomicrobiales</taxon>
        <taxon>Lichenihabitantaceae</taxon>
        <taxon>Lichenibacterium</taxon>
    </lineage>
</organism>
<accession>A0A4Q2RFR8</accession>
<keyword evidence="2" id="KW-1185">Reference proteome</keyword>
<name>A0A4Q2RFR8_9HYPH</name>
<dbReference type="AlphaFoldDB" id="A0A4Q2RFR8"/>